<keyword evidence="9" id="KW-0028">Amino-acid biosynthesis</keyword>
<comment type="pathway">
    <text evidence="9">Amino-acid biosynthesis; L-methionine biosynthesis via de novo pathway; L-methionine from L-homocysteine (MetH route): step 1/1.</text>
</comment>
<organism evidence="14 15">
    <name type="scientific">Cellulophaga geojensis KL-A</name>
    <dbReference type="NCBI Taxonomy" id="1328323"/>
    <lineage>
        <taxon>Bacteria</taxon>
        <taxon>Pseudomonadati</taxon>
        <taxon>Bacteroidota</taxon>
        <taxon>Flavobacteriia</taxon>
        <taxon>Flavobacteriales</taxon>
        <taxon>Flavobacteriaceae</taxon>
        <taxon>Cellulophaga</taxon>
    </lineage>
</organism>
<dbReference type="InterPro" id="IPR050554">
    <property type="entry name" value="Met_Synthase/Corrinoid"/>
</dbReference>
<keyword evidence="9" id="KW-0486">Methionine biosynthesis</keyword>
<evidence type="ECO:0000256" key="1">
    <source>
        <dbReference type="ARBA" id="ARBA00010398"/>
    </source>
</evidence>
<dbReference type="EMBL" id="ARZX01000001">
    <property type="protein sequence ID" value="EWH15153.1"/>
    <property type="molecule type" value="Genomic_DNA"/>
</dbReference>
<evidence type="ECO:0000256" key="4">
    <source>
        <dbReference type="ARBA" id="ARBA00022679"/>
    </source>
</evidence>
<dbReference type="PIRSF" id="PIRSF000381">
    <property type="entry name" value="MetH"/>
    <property type="match status" value="1"/>
</dbReference>
<dbReference type="InterPro" id="IPR011005">
    <property type="entry name" value="Dihydropteroate_synth-like_sf"/>
</dbReference>
<evidence type="ECO:0000313" key="14">
    <source>
        <dbReference type="EMBL" id="EWH15153.1"/>
    </source>
</evidence>
<evidence type="ECO:0000259" key="11">
    <source>
        <dbReference type="PROSITE" id="PS50974"/>
    </source>
</evidence>
<dbReference type="Pfam" id="PF02965">
    <property type="entry name" value="Met_synt_B12"/>
    <property type="match status" value="1"/>
</dbReference>
<keyword evidence="5 9" id="KW-0479">Metal-binding</keyword>
<dbReference type="Gene3D" id="1.10.1240.10">
    <property type="entry name" value="Methionine synthase domain"/>
    <property type="match status" value="1"/>
</dbReference>
<dbReference type="InterPro" id="IPR036594">
    <property type="entry name" value="Meth_synthase_dom"/>
</dbReference>
<evidence type="ECO:0000256" key="3">
    <source>
        <dbReference type="ARBA" id="ARBA00022628"/>
    </source>
</evidence>
<proteinExistence type="inferred from homology"/>
<comment type="catalytic activity">
    <reaction evidence="9">
        <text>(6S)-5-methyl-5,6,7,8-tetrahydrofolate + L-homocysteine = (6S)-5,6,7,8-tetrahydrofolate + L-methionine</text>
        <dbReference type="Rhea" id="RHEA:11172"/>
        <dbReference type="ChEBI" id="CHEBI:18608"/>
        <dbReference type="ChEBI" id="CHEBI:57453"/>
        <dbReference type="ChEBI" id="CHEBI:57844"/>
        <dbReference type="ChEBI" id="CHEBI:58199"/>
        <dbReference type="EC" id="2.1.1.13"/>
    </reaction>
</comment>
<dbReference type="InterPro" id="IPR036724">
    <property type="entry name" value="Cobalamin-bd_sf"/>
</dbReference>
<dbReference type="PANTHER" id="PTHR45833">
    <property type="entry name" value="METHIONINE SYNTHASE"/>
    <property type="match status" value="1"/>
</dbReference>
<dbReference type="Gene3D" id="3.40.50.280">
    <property type="entry name" value="Cobalamin-binding domain"/>
    <property type="match status" value="1"/>
</dbReference>
<name>A0ABP3BBM3_9FLAO</name>
<evidence type="ECO:0000256" key="5">
    <source>
        <dbReference type="ARBA" id="ARBA00022723"/>
    </source>
</evidence>
<comment type="similarity">
    <text evidence="1">Belongs to the vitamin-B12 dependent methionine synthase family.</text>
</comment>
<comment type="cofactor">
    <cofactor evidence="9">
        <name>Zn(2+)</name>
        <dbReference type="ChEBI" id="CHEBI:29105"/>
    </cofactor>
</comment>
<keyword evidence="6" id="KW-0677">Repeat</keyword>
<comment type="cofactor">
    <cofactor evidence="9">
        <name>methylcob(III)alamin</name>
        <dbReference type="ChEBI" id="CHEBI:28115"/>
    </cofactor>
</comment>
<dbReference type="SUPFAM" id="SSF47644">
    <property type="entry name" value="Methionine synthase domain"/>
    <property type="match status" value="1"/>
</dbReference>
<dbReference type="Pfam" id="PF00809">
    <property type="entry name" value="Pterin_bind"/>
    <property type="match status" value="1"/>
</dbReference>
<dbReference type="CDD" id="cd00740">
    <property type="entry name" value="MeTr"/>
    <property type="match status" value="1"/>
</dbReference>
<comment type="function">
    <text evidence="9">Catalyzes the transfer of a methyl group from methyl-cobalamin to homocysteine, yielding enzyme-bound cob(I)alamin and methionine. Subsequently, remethylates the cofactor using methyltetrahydrofolate.</text>
</comment>
<keyword evidence="4 9" id="KW-0808">Transferase</keyword>
<comment type="caution">
    <text evidence="14">The sequence shown here is derived from an EMBL/GenBank/DDBJ whole genome shotgun (WGS) entry which is preliminary data.</text>
</comment>
<evidence type="ECO:0000256" key="8">
    <source>
        <dbReference type="NCBIfam" id="TIGR02082"/>
    </source>
</evidence>
<dbReference type="Pfam" id="PF02607">
    <property type="entry name" value="B12-binding_2"/>
    <property type="match status" value="1"/>
</dbReference>
<evidence type="ECO:0000259" key="12">
    <source>
        <dbReference type="PROSITE" id="PS51332"/>
    </source>
</evidence>
<evidence type="ECO:0000259" key="10">
    <source>
        <dbReference type="PROSITE" id="PS50972"/>
    </source>
</evidence>
<dbReference type="Gene3D" id="3.10.196.10">
    <property type="entry name" value="Vitamin B12-dependent methionine synthase, activation domain"/>
    <property type="match status" value="1"/>
</dbReference>
<dbReference type="InterPro" id="IPR003759">
    <property type="entry name" value="Cbl-bd_cap"/>
</dbReference>
<dbReference type="SMART" id="SM01018">
    <property type="entry name" value="B12-binding_2"/>
    <property type="match status" value="1"/>
</dbReference>
<dbReference type="SUPFAM" id="SSF56507">
    <property type="entry name" value="Methionine synthase activation domain-like"/>
    <property type="match status" value="1"/>
</dbReference>
<dbReference type="InterPro" id="IPR006158">
    <property type="entry name" value="Cobalamin-bd"/>
</dbReference>
<comment type="domain">
    <text evidence="9">Modular enzyme with four functionally distinct domains. The isolated Hcy-binding domain catalyzes methyl transfer from free methylcobalamin to homocysteine. The Hcy-binding domain in association with the pterin-binding domain catalyzes the methylation of cob(I)alamin by methyltetrahydrofolate and the methylation of homocysteine. The B12-binding domain binds the cofactor. The AdoMet activation domain binds S-adenosyl-L-methionine. Under aerobic conditions cob(I)alamin can be converted to inactive cob(II)alamin. Reductive methylation by S-adenosyl-L-methionine and flavodoxin regenerates methylcobalamin.</text>
</comment>
<dbReference type="Gene3D" id="3.20.20.20">
    <property type="entry name" value="Dihydropteroate synthase-like"/>
    <property type="match status" value="1"/>
</dbReference>
<protein>
    <recommendedName>
        <fullName evidence="8 9">Methionine synthase</fullName>
        <ecNumber evidence="8 9">2.1.1.13</ecNumber>
    </recommendedName>
    <alternativeName>
        <fullName evidence="9">5-methyltetrahydrofolate--homocysteine methyltransferase</fullName>
    </alternativeName>
</protein>
<dbReference type="SUPFAM" id="SSF52242">
    <property type="entry name" value="Cobalamin (vitamin B12)-binding domain"/>
    <property type="match status" value="1"/>
</dbReference>
<keyword evidence="3 9" id="KW-0846">Cobalamin</keyword>
<dbReference type="PROSITE" id="PS50972">
    <property type="entry name" value="PTERIN_BINDING"/>
    <property type="match status" value="1"/>
</dbReference>
<evidence type="ECO:0000256" key="7">
    <source>
        <dbReference type="ARBA" id="ARBA00023285"/>
    </source>
</evidence>
<keyword evidence="2 9" id="KW-0489">Methyltransferase</keyword>
<dbReference type="PROSITE" id="PS51337">
    <property type="entry name" value="B12_BINDING_NTER"/>
    <property type="match status" value="1"/>
</dbReference>
<feature type="domain" description="B12-binding N-terminal" evidence="13">
    <location>
        <begin position="316"/>
        <end position="410"/>
    </location>
</feature>
<keyword evidence="9" id="KW-0949">S-adenosyl-L-methionine</keyword>
<evidence type="ECO:0000256" key="2">
    <source>
        <dbReference type="ARBA" id="ARBA00022603"/>
    </source>
</evidence>
<dbReference type="InterPro" id="IPR004223">
    <property type="entry name" value="VitB12-dep_Met_synth_activ_dom"/>
</dbReference>
<dbReference type="Proteomes" id="UP000019275">
    <property type="component" value="Unassembled WGS sequence"/>
</dbReference>
<dbReference type="Pfam" id="PF02310">
    <property type="entry name" value="B12-binding"/>
    <property type="match status" value="1"/>
</dbReference>
<feature type="domain" description="AdoMet activation" evidence="11">
    <location>
        <begin position="569"/>
        <end position="896"/>
    </location>
</feature>
<evidence type="ECO:0000256" key="6">
    <source>
        <dbReference type="ARBA" id="ARBA00022737"/>
    </source>
</evidence>
<keyword evidence="15" id="KW-1185">Reference proteome</keyword>
<dbReference type="Gene3D" id="1.10.288.10">
    <property type="entry name" value="Cobalamin-dependent Methionine Synthase, domain 2"/>
    <property type="match status" value="1"/>
</dbReference>
<dbReference type="EC" id="2.1.1.13" evidence="8 9"/>
<dbReference type="PANTHER" id="PTHR45833:SF1">
    <property type="entry name" value="METHIONINE SYNTHASE"/>
    <property type="match status" value="1"/>
</dbReference>
<dbReference type="SUPFAM" id="SSF51717">
    <property type="entry name" value="Dihydropteroate synthetase-like"/>
    <property type="match status" value="1"/>
</dbReference>
<dbReference type="CDD" id="cd02069">
    <property type="entry name" value="methionine_synthase_B12_BD"/>
    <property type="match status" value="1"/>
</dbReference>
<dbReference type="RefSeq" id="WP_034643045.1">
    <property type="nucleotide sequence ID" value="NZ_ARZX01000001.1"/>
</dbReference>
<dbReference type="InterPro" id="IPR000489">
    <property type="entry name" value="Pterin-binding_dom"/>
</dbReference>
<sequence>MKNLKPKYLKLSGLEPLVVTPDTNFINVGERTNVAGSKKFLRLIKEEKFDEALDIARHQVEGGAQIIDINMDDGLIDGKEAMVKFLNLVIAEPDIARVPIMIDSSKWEIIEAGLQVVQGKCVVNSISLKEGEEEFIHHAKLIKRYGAAVIVMAFDEVGQADNYERRIEIAKRSYDILVNKVNFAPEDIIFDLNIFPVATGMDEHKRNAIDFIEATAWVKENLPHCSVSGGVSNVSFSFRGNNPVREAMHSVFLYHAIQAGMNMGIVNPTMLEVYDDIPKDLLERVEDVMLDRRDDATERLLDFAETVVGKAKESTVDLSWREEPIQTRITRALVKGIDQYIVEDVEAARQSVDKPIEVIEGHLMTGMNVVGDLFGSGKMFLPQVVKSARVMKKAVAYLLPYIEEEKLKNPQEAESSSAGKILMATVKGDVHDIGKNIVGVVLACNNYEIVDLGVMVPPEKIIQAAKDENVDVIGLSGLITPSLDEMVFLAKEMERQNFTVPLLIGGATTSKAHTAVKIDPQYKNAVVYVNDASRAVTVVGDLLQKETKDAFKKTIKLDYEEFRKQFLKRTKHKEYLPIADARKNKYKIDWKTSEIVKPNALGIQVIEEYDLNKLVEFIDWTPFFRSWELHGKFPDILTDEIVGTQATDLFAEAQQMLTKLIDEKLLTAKAVFGLFKANTINDDDIELETPNGKHTFRTLRQQLKKYAGKPNFALSDFIAPKETGKEDYIGCFCVSTGFGAEEIAENYRKNLDDYNSIMVKALADRLAEAFAECLHKDIRTTHWGYASNETLDNEALIKEEYKGIRPAPGYPACPDHLEKPTIWDILKVKETIGVELTDSLAMWPAASVSGYYFANPEARYFGVGKIKEDQVEDFAARKNIALETALKWLAPNIADD</sequence>
<dbReference type="InterPro" id="IPR033706">
    <property type="entry name" value="Met_synthase_B12-bd"/>
</dbReference>
<reference evidence="14 15" key="1">
    <citation type="journal article" date="2014" name="Genome Announc.">
        <title>Draft Genome Sequence of the Carrageenan-Degrading Bacterium Cellulophaga sp. Strain KL-A, Isolated from Decaying Marine Algae.</title>
        <authorList>
            <person name="Shan D."/>
            <person name="Ying J."/>
            <person name="Li X."/>
            <person name="Gao Z."/>
            <person name="Wei G."/>
            <person name="Shao Z."/>
        </authorList>
    </citation>
    <scope>NUCLEOTIDE SEQUENCE [LARGE SCALE GENOMIC DNA]</scope>
    <source>
        <strain evidence="14 15">KL-A</strain>
    </source>
</reference>
<keyword evidence="7 9" id="KW-0170">Cobalt</keyword>
<feature type="domain" description="B12-binding" evidence="12">
    <location>
        <begin position="418"/>
        <end position="553"/>
    </location>
</feature>
<dbReference type="NCBIfam" id="NF007024">
    <property type="entry name" value="PRK09490.1"/>
    <property type="match status" value="1"/>
</dbReference>
<evidence type="ECO:0000259" key="13">
    <source>
        <dbReference type="PROSITE" id="PS51337"/>
    </source>
</evidence>
<feature type="domain" description="Pterin-binding" evidence="10">
    <location>
        <begin position="25"/>
        <end position="286"/>
    </location>
</feature>
<accession>A0ABP3BBM3</accession>
<dbReference type="InterPro" id="IPR011822">
    <property type="entry name" value="MetH"/>
</dbReference>
<dbReference type="PROSITE" id="PS51332">
    <property type="entry name" value="B12_BINDING"/>
    <property type="match status" value="1"/>
</dbReference>
<gene>
    <name evidence="14" type="ORF">KLA_01300</name>
</gene>
<dbReference type="PROSITE" id="PS50974">
    <property type="entry name" value="ADOMET_ACTIVATION"/>
    <property type="match status" value="1"/>
</dbReference>
<evidence type="ECO:0000256" key="9">
    <source>
        <dbReference type="PIRNR" id="PIRNR000381"/>
    </source>
</evidence>
<dbReference type="NCBIfam" id="TIGR02082">
    <property type="entry name" value="metH"/>
    <property type="match status" value="1"/>
</dbReference>
<evidence type="ECO:0000313" key="15">
    <source>
        <dbReference type="Proteomes" id="UP000019275"/>
    </source>
</evidence>
<dbReference type="InterPro" id="IPR037010">
    <property type="entry name" value="VitB12-dep_Met_synth_activ_sf"/>
</dbReference>
<keyword evidence="9" id="KW-0862">Zinc</keyword>